<keyword evidence="5 7" id="KW-0413">Isomerase</keyword>
<comment type="caution">
    <text evidence="8">The sequence shown here is derived from an EMBL/GenBank/DDBJ whole genome shotgun (WGS) entry which is preliminary data.</text>
</comment>
<dbReference type="RefSeq" id="WP_301725445.1">
    <property type="nucleotide sequence ID" value="NZ_JAUJWW010000001.1"/>
</dbReference>
<dbReference type="InterPro" id="IPR007260">
    <property type="entry name" value="NanE"/>
</dbReference>
<keyword evidence="9" id="KW-1185">Reference proteome</keyword>
<name>A0ABT8MNB9_9BACL</name>
<evidence type="ECO:0000256" key="5">
    <source>
        <dbReference type="ARBA" id="ARBA00023235"/>
    </source>
</evidence>
<dbReference type="NCBIfam" id="NF002231">
    <property type="entry name" value="PRK01130.1"/>
    <property type="match status" value="1"/>
</dbReference>
<dbReference type="Gene3D" id="3.20.20.70">
    <property type="entry name" value="Aldolase class I"/>
    <property type="match status" value="1"/>
</dbReference>
<evidence type="ECO:0000256" key="3">
    <source>
        <dbReference type="ARBA" id="ARBA00005081"/>
    </source>
</evidence>
<reference evidence="8 9" key="1">
    <citation type="submission" date="2023-06" db="EMBL/GenBank/DDBJ databases">
        <title>Novel species in genus Planococcus.</title>
        <authorList>
            <person name="Ning S."/>
        </authorList>
    </citation>
    <scope>NUCLEOTIDE SEQUENCE [LARGE SCALE GENOMIC DNA]</scope>
    <source>
        <strain evidence="8 9">N064</strain>
    </source>
</reference>
<dbReference type="Proteomes" id="UP001172054">
    <property type="component" value="Unassembled WGS sequence"/>
</dbReference>
<dbReference type="HAMAP" id="MF_01235">
    <property type="entry name" value="ManNAc6P_epimer"/>
    <property type="match status" value="1"/>
</dbReference>
<dbReference type="InterPro" id="IPR011060">
    <property type="entry name" value="RibuloseP-bd_barrel"/>
</dbReference>
<dbReference type="CDD" id="cd04729">
    <property type="entry name" value="NanE"/>
    <property type="match status" value="1"/>
</dbReference>
<organism evidence="8 9">
    <name type="scientific">Planococcus liqunii</name>
    <dbReference type="NCBI Taxonomy" id="3058394"/>
    <lineage>
        <taxon>Bacteria</taxon>
        <taxon>Bacillati</taxon>
        <taxon>Bacillota</taxon>
        <taxon>Bacilli</taxon>
        <taxon>Bacillales</taxon>
        <taxon>Caryophanaceae</taxon>
        <taxon>Planococcus</taxon>
    </lineage>
</organism>
<evidence type="ECO:0000256" key="1">
    <source>
        <dbReference type="ARBA" id="ARBA00000056"/>
    </source>
</evidence>
<comment type="function">
    <text evidence="2 7">Converts N-acetylmannosamine-6-phosphate (ManNAc-6-P) to N-acetylglucosamine-6-phosphate (GlcNAc-6-P).</text>
</comment>
<dbReference type="EMBL" id="JAUJWW010000001">
    <property type="protein sequence ID" value="MDN7226383.1"/>
    <property type="molecule type" value="Genomic_DNA"/>
</dbReference>
<dbReference type="Pfam" id="PF04131">
    <property type="entry name" value="NanE"/>
    <property type="match status" value="1"/>
</dbReference>
<evidence type="ECO:0000256" key="7">
    <source>
        <dbReference type="HAMAP-Rule" id="MF_01235"/>
    </source>
</evidence>
<protein>
    <recommendedName>
        <fullName evidence="7">Putative N-acetylmannosamine-6-phosphate 2-epimerase</fullName>
        <ecNumber evidence="7">5.1.3.9</ecNumber>
    </recommendedName>
    <alternativeName>
        <fullName evidence="7">ManNAc-6-P epimerase</fullName>
    </alternativeName>
</protein>
<evidence type="ECO:0000256" key="4">
    <source>
        <dbReference type="ARBA" id="ARBA00007439"/>
    </source>
</evidence>
<dbReference type="PANTHER" id="PTHR36204">
    <property type="entry name" value="N-ACETYLMANNOSAMINE-6-PHOSPHATE 2-EPIMERASE-RELATED"/>
    <property type="match status" value="1"/>
</dbReference>
<keyword evidence="6 7" id="KW-0119">Carbohydrate metabolism</keyword>
<dbReference type="PANTHER" id="PTHR36204:SF1">
    <property type="entry name" value="N-ACETYLMANNOSAMINE-6-PHOSPHATE 2-EPIMERASE-RELATED"/>
    <property type="match status" value="1"/>
</dbReference>
<proteinExistence type="inferred from homology"/>
<dbReference type="InterPro" id="IPR013785">
    <property type="entry name" value="Aldolase_TIM"/>
</dbReference>
<evidence type="ECO:0000313" key="8">
    <source>
        <dbReference type="EMBL" id="MDN7226383.1"/>
    </source>
</evidence>
<gene>
    <name evidence="7" type="primary">nanE</name>
    <name evidence="8" type="ORF">QWY15_03655</name>
</gene>
<dbReference type="GO" id="GO:0047465">
    <property type="term" value="F:N-acylglucosamine-6-phosphate 2-epimerase activity"/>
    <property type="evidence" value="ECO:0007669"/>
    <property type="project" value="UniProtKB-EC"/>
</dbReference>
<comment type="catalytic activity">
    <reaction evidence="1 7">
        <text>an N-acyl-D-glucosamine 6-phosphate = an N-acyl-D-mannosamine 6-phosphate</text>
        <dbReference type="Rhea" id="RHEA:23932"/>
        <dbReference type="ChEBI" id="CHEBI:57599"/>
        <dbReference type="ChEBI" id="CHEBI:57666"/>
        <dbReference type="EC" id="5.1.3.9"/>
    </reaction>
</comment>
<evidence type="ECO:0000256" key="6">
    <source>
        <dbReference type="ARBA" id="ARBA00023277"/>
    </source>
</evidence>
<comment type="similarity">
    <text evidence="4 7">Belongs to the NanE family.</text>
</comment>
<accession>A0ABT8MNB9</accession>
<sequence length="230" mass="24971">MTVLEQINKKLIVSCQALEDEPLHDPYIMSKMALAAKQGGASGIRANTVKDIQAIKKEVDLPIIGIIKQNYPGSNVYITPTISEVDALHQEGVDIIAFDATKQERPDGKTFEQFFSEVKAKYPEQLFMADASTLEEAIAAEQAGVDIVATTLGGYTPYSEGTVPLELLERMVEIVKVPVIAEGNFDTPEKAKKALDLGAHAVVVGSAITRPQLITEKFANAIQEKISNTQ</sequence>
<dbReference type="EC" id="5.1.3.9" evidence="7"/>
<evidence type="ECO:0000256" key="2">
    <source>
        <dbReference type="ARBA" id="ARBA00002147"/>
    </source>
</evidence>
<evidence type="ECO:0000313" key="9">
    <source>
        <dbReference type="Proteomes" id="UP001172054"/>
    </source>
</evidence>
<comment type="pathway">
    <text evidence="3 7">Amino-sugar metabolism; N-acetylneuraminate degradation; D-fructose 6-phosphate from N-acetylneuraminate: step 3/5.</text>
</comment>
<dbReference type="SUPFAM" id="SSF51366">
    <property type="entry name" value="Ribulose-phoshate binding barrel"/>
    <property type="match status" value="1"/>
</dbReference>